<dbReference type="AlphaFoldDB" id="A0A562KFL5"/>
<reference evidence="1 2" key="1">
    <citation type="journal article" date="2015" name="Stand. Genomic Sci.">
        <title>Genomic Encyclopedia of Bacterial and Archaeal Type Strains, Phase III: the genomes of soil and plant-associated and newly described type strains.</title>
        <authorList>
            <person name="Whitman W.B."/>
            <person name="Woyke T."/>
            <person name="Klenk H.P."/>
            <person name="Zhou Y."/>
            <person name="Lilburn T.G."/>
            <person name="Beck B.J."/>
            <person name="De Vos P."/>
            <person name="Vandamme P."/>
            <person name="Eisen J.A."/>
            <person name="Garrity G."/>
            <person name="Hugenholtz P."/>
            <person name="Kyrpides N.C."/>
        </authorList>
    </citation>
    <scope>NUCLEOTIDE SEQUENCE [LARGE SCALE GENOMIC DNA]</scope>
    <source>
        <strain evidence="1 2">CGMCC 1.10947</strain>
    </source>
</reference>
<keyword evidence="2" id="KW-1185">Reference proteome</keyword>
<proteinExistence type="predicted"/>
<sequence>MGMARNLARALCESPRKSEATMKASCAIRIVQWPLVRRGPQLREARRAFRRHPGQLLRLRFRGPACSRPPLS</sequence>
<accession>A0A562KFL5</accession>
<evidence type="ECO:0000313" key="2">
    <source>
        <dbReference type="Proteomes" id="UP000317176"/>
    </source>
</evidence>
<organism evidence="1 2">
    <name type="scientific">Bradyrhizobium daqingense</name>
    <dbReference type="NCBI Taxonomy" id="993502"/>
    <lineage>
        <taxon>Bacteria</taxon>
        <taxon>Pseudomonadati</taxon>
        <taxon>Pseudomonadota</taxon>
        <taxon>Alphaproteobacteria</taxon>
        <taxon>Hyphomicrobiales</taxon>
        <taxon>Nitrobacteraceae</taxon>
        <taxon>Bradyrhizobium</taxon>
    </lineage>
</organism>
<protein>
    <submittedName>
        <fullName evidence="1">Uncharacterized protein</fullName>
    </submittedName>
</protein>
<gene>
    <name evidence="1" type="ORF">IQ17_06869</name>
</gene>
<evidence type="ECO:0000313" key="1">
    <source>
        <dbReference type="EMBL" id="TWH94055.1"/>
    </source>
</evidence>
<dbReference type="Proteomes" id="UP000317176">
    <property type="component" value="Unassembled WGS sequence"/>
</dbReference>
<dbReference type="EMBL" id="VLKL01000038">
    <property type="protein sequence ID" value="TWH94055.1"/>
    <property type="molecule type" value="Genomic_DNA"/>
</dbReference>
<comment type="caution">
    <text evidence="1">The sequence shown here is derived from an EMBL/GenBank/DDBJ whole genome shotgun (WGS) entry which is preliminary data.</text>
</comment>
<name>A0A562KFL5_9BRAD</name>